<comment type="caution">
    <text evidence="1">The sequence shown here is derived from an EMBL/GenBank/DDBJ whole genome shotgun (WGS) entry which is preliminary data.</text>
</comment>
<keyword evidence="2" id="KW-1185">Reference proteome</keyword>
<organism evidence="1 2">
    <name type="scientific">Belnapia arida</name>
    <dbReference type="NCBI Taxonomy" id="2804533"/>
    <lineage>
        <taxon>Bacteria</taxon>
        <taxon>Pseudomonadati</taxon>
        <taxon>Pseudomonadota</taxon>
        <taxon>Alphaproteobacteria</taxon>
        <taxon>Acetobacterales</taxon>
        <taxon>Roseomonadaceae</taxon>
        <taxon>Belnapia</taxon>
    </lineage>
</organism>
<protein>
    <submittedName>
        <fullName evidence="1">Uncharacterized protein</fullName>
    </submittedName>
</protein>
<dbReference type="Proteomes" id="UP000660885">
    <property type="component" value="Unassembled WGS sequence"/>
</dbReference>
<accession>A0ABS1TXI5</accession>
<dbReference type="RefSeq" id="WP_202830290.1">
    <property type="nucleotide sequence ID" value="NZ_JAETWB010000001.1"/>
</dbReference>
<evidence type="ECO:0000313" key="1">
    <source>
        <dbReference type="EMBL" id="MBL6077158.1"/>
    </source>
</evidence>
<sequence length="299" mass="32094">MRLPRPTARPARTGLVRGAAALGVIGAALAATWAWMGTASSPPHALPPPVAVAPAVPLLAEAELMALFPDRPTLLRLRENPRVFVLLFPSLAAQGAAMNRAAALVEKAGLPRDRLLDGVELAAAIARSGDTAETWYLGHDYRSADLARFLALAERDRVALTEAELWLRAQFVEALTLSGGEPFALVSVANPGGALDAAMRSAVLRHEIGHGHYFTLPGFTEHVQRVWRTGFSEAERAAYRAYLGREGYDTGNDELMANEAMAYTLFTPDPRLFSPALVGLPPAAVERLRELLHSGLALP</sequence>
<reference evidence="1 2" key="1">
    <citation type="submission" date="2021-01" db="EMBL/GenBank/DDBJ databases">
        <title>Belnapia mucosa sp. nov. and Belnapia arida sp. nov., isolated from the Tabernas Desert (Almeria, Spain).</title>
        <authorList>
            <person name="Molina-Menor E."/>
            <person name="Vidal-Verdu A."/>
            <person name="Calonge A."/>
            <person name="Satari L."/>
            <person name="Pereto J."/>
            <person name="Porcar M."/>
        </authorList>
    </citation>
    <scope>NUCLEOTIDE SEQUENCE [LARGE SCALE GENOMIC DNA]</scope>
    <source>
        <strain evidence="1 2">T18</strain>
    </source>
</reference>
<name>A0ABS1TXI5_9PROT</name>
<gene>
    <name evidence="1" type="ORF">JMJ56_04010</name>
</gene>
<proteinExistence type="predicted"/>
<evidence type="ECO:0000313" key="2">
    <source>
        <dbReference type="Proteomes" id="UP000660885"/>
    </source>
</evidence>
<dbReference type="EMBL" id="JAETWB010000001">
    <property type="protein sequence ID" value="MBL6077158.1"/>
    <property type="molecule type" value="Genomic_DNA"/>
</dbReference>